<keyword evidence="1" id="KW-0472">Membrane</keyword>
<evidence type="ECO:0000256" key="1">
    <source>
        <dbReference type="SAM" id="Phobius"/>
    </source>
</evidence>
<comment type="caution">
    <text evidence="2">The sequence shown here is derived from an EMBL/GenBank/DDBJ whole genome shotgun (WGS) entry which is preliminary data.</text>
</comment>
<dbReference type="EMBL" id="BTRK01000003">
    <property type="protein sequence ID" value="GMR44096.1"/>
    <property type="molecule type" value="Genomic_DNA"/>
</dbReference>
<reference evidence="3" key="1">
    <citation type="submission" date="2022-10" db="EMBL/GenBank/DDBJ databases">
        <title>Genome assembly of Pristionchus species.</title>
        <authorList>
            <person name="Yoshida K."/>
            <person name="Sommer R.J."/>
        </authorList>
    </citation>
    <scope>NUCLEOTIDE SEQUENCE [LARGE SCALE GENOMIC DNA]</scope>
    <source>
        <strain evidence="3">RS5460</strain>
    </source>
</reference>
<accession>A0AAN4ZS27</accession>
<organism evidence="2 3">
    <name type="scientific">Pristionchus mayeri</name>
    <dbReference type="NCBI Taxonomy" id="1317129"/>
    <lineage>
        <taxon>Eukaryota</taxon>
        <taxon>Metazoa</taxon>
        <taxon>Ecdysozoa</taxon>
        <taxon>Nematoda</taxon>
        <taxon>Chromadorea</taxon>
        <taxon>Rhabditida</taxon>
        <taxon>Rhabditina</taxon>
        <taxon>Diplogasteromorpha</taxon>
        <taxon>Diplogasteroidea</taxon>
        <taxon>Neodiplogasteridae</taxon>
        <taxon>Pristionchus</taxon>
    </lineage>
</organism>
<keyword evidence="3" id="KW-1185">Reference proteome</keyword>
<evidence type="ECO:0000313" key="3">
    <source>
        <dbReference type="Proteomes" id="UP001328107"/>
    </source>
</evidence>
<dbReference type="Proteomes" id="UP001328107">
    <property type="component" value="Unassembled WGS sequence"/>
</dbReference>
<feature type="non-terminal residue" evidence="2">
    <location>
        <position position="1"/>
    </location>
</feature>
<dbReference type="AlphaFoldDB" id="A0AAN4ZS27"/>
<protein>
    <submittedName>
        <fullName evidence="2">Uncharacterized protein</fullName>
    </submittedName>
</protein>
<proteinExistence type="predicted"/>
<gene>
    <name evidence="2" type="ORF">PMAYCL1PPCAC_14291</name>
</gene>
<keyword evidence="1" id="KW-0812">Transmembrane</keyword>
<name>A0AAN4ZS27_9BILA</name>
<feature type="non-terminal residue" evidence="2">
    <location>
        <position position="72"/>
    </location>
</feature>
<feature type="transmembrane region" description="Helical" evidence="1">
    <location>
        <begin position="20"/>
        <end position="35"/>
    </location>
</feature>
<sequence>TALYDQVRLIIVKFTKSELVFRYLIVVLLLIILSVKSESTRTEKVDSIRDQSRFMMIREMLHMSIGRLGILL</sequence>
<keyword evidence="1" id="KW-1133">Transmembrane helix</keyword>
<evidence type="ECO:0000313" key="2">
    <source>
        <dbReference type="EMBL" id="GMR44096.1"/>
    </source>
</evidence>